<dbReference type="PANTHER" id="PTHR21530:SF7">
    <property type="entry name" value="TRAB DOMAIN-CONTAINING PROTEIN"/>
    <property type="match status" value="1"/>
</dbReference>
<dbReference type="PANTHER" id="PTHR21530">
    <property type="entry name" value="PHEROMONE SHUTDOWN PROTEIN"/>
    <property type="match status" value="1"/>
</dbReference>
<dbReference type="GO" id="GO:0005741">
    <property type="term" value="C:mitochondrial outer membrane"/>
    <property type="evidence" value="ECO:0007669"/>
    <property type="project" value="TreeGrafter"/>
</dbReference>
<feature type="transmembrane region" description="Helical" evidence="2">
    <location>
        <begin position="478"/>
        <end position="498"/>
    </location>
</feature>
<feature type="region of interest" description="Disordered" evidence="1">
    <location>
        <begin position="75"/>
        <end position="102"/>
    </location>
</feature>
<reference evidence="3 4" key="1">
    <citation type="journal article" date="2020" name="IScience">
        <title>Genome Sequencing of the Endangered Kingdonia uniflora (Circaeasteraceae, Ranunculales) Reveals Potential Mechanisms of Evolutionary Specialization.</title>
        <authorList>
            <person name="Sun Y."/>
            <person name="Deng T."/>
            <person name="Zhang A."/>
            <person name="Moore M.J."/>
            <person name="Landis J.B."/>
            <person name="Lin N."/>
            <person name="Zhang H."/>
            <person name="Zhang X."/>
            <person name="Huang J."/>
            <person name="Zhang X."/>
            <person name="Sun H."/>
            <person name="Wang H."/>
        </authorList>
    </citation>
    <scope>NUCLEOTIDE SEQUENCE [LARGE SCALE GENOMIC DNA]</scope>
    <source>
        <strain evidence="3">TB1705</strain>
        <tissue evidence="3">Leaf</tissue>
    </source>
</reference>
<feature type="non-terminal residue" evidence="3">
    <location>
        <position position="1"/>
    </location>
</feature>
<dbReference type="CDD" id="cd14726">
    <property type="entry name" value="TraB_PrgY-like"/>
    <property type="match status" value="1"/>
</dbReference>
<dbReference type="InterPro" id="IPR002816">
    <property type="entry name" value="TraB/PrgY/GumN_fam"/>
</dbReference>
<keyword evidence="2" id="KW-0472">Membrane</keyword>
<accession>A0A7J7MX49</accession>
<dbReference type="EMBL" id="JACGCM010001193">
    <property type="protein sequence ID" value="KAF6159453.1"/>
    <property type="molecule type" value="Genomic_DNA"/>
</dbReference>
<gene>
    <name evidence="3" type="ORF">GIB67_032224</name>
</gene>
<evidence type="ECO:0000256" key="1">
    <source>
        <dbReference type="SAM" id="MobiDB-lite"/>
    </source>
</evidence>
<keyword evidence="4" id="KW-1185">Reference proteome</keyword>
<keyword evidence="2" id="KW-1133">Transmembrane helix</keyword>
<name>A0A7J7MX49_9MAGN</name>
<feature type="region of interest" description="Disordered" evidence="1">
    <location>
        <begin position="30"/>
        <end position="57"/>
    </location>
</feature>
<dbReference type="Proteomes" id="UP000541444">
    <property type="component" value="Unassembled WGS sequence"/>
</dbReference>
<evidence type="ECO:0008006" key="5">
    <source>
        <dbReference type="Google" id="ProtNLM"/>
    </source>
</evidence>
<dbReference type="Pfam" id="PF01963">
    <property type="entry name" value="TraB_PrgY_gumN"/>
    <property type="match status" value="1"/>
</dbReference>
<evidence type="ECO:0000256" key="2">
    <source>
        <dbReference type="SAM" id="Phobius"/>
    </source>
</evidence>
<evidence type="ECO:0000313" key="4">
    <source>
        <dbReference type="Proteomes" id="UP000541444"/>
    </source>
</evidence>
<dbReference type="OrthoDB" id="48306at2759"/>
<dbReference type="InterPro" id="IPR046345">
    <property type="entry name" value="TraB_PrgY-like"/>
</dbReference>
<feature type="compositionally biased region" description="Polar residues" evidence="1">
    <location>
        <begin position="30"/>
        <end position="50"/>
    </location>
</feature>
<keyword evidence="2" id="KW-0812">Transmembrane</keyword>
<organism evidence="3 4">
    <name type="scientific">Kingdonia uniflora</name>
    <dbReference type="NCBI Taxonomy" id="39325"/>
    <lineage>
        <taxon>Eukaryota</taxon>
        <taxon>Viridiplantae</taxon>
        <taxon>Streptophyta</taxon>
        <taxon>Embryophyta</taxon>
        <taxon>Tracheophyta</taxon>
        <taxon>Spermatophyta</taxon>
        <taxon>Magnoliopsida</taxon>
        <taxon>Ranunculales</taxon>
        <taxon>Circaeasteraceae</taxon>
        <taxon>Kingdonia</taxon>
    </lineage>
</organism>
<protein>
    <recommendedName>
        <fullName evidence="5">TraB domain-containing protein</fullName>
    </recommendedName>
</protein>
<proteinExistence type="predicted"/>
<evidence type="ECO:0000313" key="3">
    <source>
        <dbReference type="EMBL" id="KAF6159453.1"/>
    </source>
</evidence>
<dbReference type="AlphaFoldDB" id="A0A7J7MX49"/>
<comment type="caution">
    <text evidence="3">The sequence shown here is derived from an EMBL/GenBank/DDBJ whole genome shotgun (WGS) entry which is preliminary data.</text>
</comment>
<sequence length="500" mass="55192">SGTSMIRLTRLVNKLNSSESHKLAQRLNQIPPSLSKQIPQFSPMETNTNSHEFEEASIKSIPQTLQNTNLQSFAETHEDDVSERFETEGFGGDDDDDDDEGRRRLVPEELSKSVVMLECESSAEGGSCVVYLVGTAHVSTESCREVKAVISYLKPQVVFLELCSSRVGILTPQNVQGSKYRDCYSLTIYCNGASPTQHPLFLITDCIISSGGIDWVSGFIVSLLGEGVSLSRVIIGIFLGAAVKVGGADDVSHEALGLNVAEYKERVVEMLSLIEGNEKIELTQALRVENGTREVISTRAVVDSSEDDIGDSSDEVATKLEVFPGSEFRVAYEEAMKYGGKVILGDRPVQITLRRTWGKLSLWHKVKFLKSMLFEGLFLPSPEEINKMMKEMSDVDMLTFVIQEMGKAFPTLIETLLYERDMYMSSTLLRVASEHNSVVAVVGKGHLQGIKKHWKQPVEMKNLLEMPARKPRVTAVKLFTSFGVVVAGAAIISGIYFASK</sequence>